<evidence type="ECO:0000256" key="1">
    <source>
        <dbReference type="SAM" id="MobiDB-lite"/>
    </source>
</evidence>
<dbReference type="EMBL" id="MCFA01000161">
    <property type="protein sequence ID" value="ORY02128.1"/>
    <property type="molecule type" value="Genomic_DNA"/>
</dbReference>
<dbReference type="Proteomes" id="UP000193144">
    <property type="component" value="Unassembled WGS sequence"/>
</dbReference>
<keyword evidence="3" id="KW-1185">Reference proteome</keyword>
<dbReference type="OrthoDB" id="3856898at2759"/>
<sequence length="161" mass="17714">MAAQWPQEFDLTNPSPRARYTRQHLPSRHTSLYRAHQQPARTADHLSRHGDIHPESIARPRSQHHTQSATATNTGEEASAAAREATDVGKAVMGITRENKTKGLLNQVNTPVCYAAMAARSHTLAGVHDTQSLKGLSVQTQREVIVNIMDAHTEPKSNEPT</sequence>
<feature type="compositionally biased region" description="Polar residues" evidence="1">
    <location>
        <begin position="65"/>
        <end position="76"/>
    </location>
</feature>
<name>A0A1Y1YVQ7_9PLEO</name>
<feature type="region of interest" description="Disordered" evidence="1">
    <location>
        <begin position="33"/>
        <end position="84"/>
    </location>
</feature>
<proteinExistence type="predicted"/>
<gene>
    <name evidence="2" type="ORF">BCR34DRAFT_636538</name>
</gene>
<dbReference type="STRING" id="1231657.A0A1Y1YVQ7"/>
<reference evidence="2 3" key="1">
    <citation type="submission" date="2016-07" db="EMBL/GenBank/DDBJ databases">
        <title>Pervasive Adenine N6-methylation of Active Genes in Fungi.</title>
        <authorList>
            <consortium name="DOE Joint Genome Institute"/>
            <person name="Mondo S.J."/>
            <person name="Dannebaum R.O."/>
            <person name="Kuo R.C."/>
            <person name="Labutti K."/>
            <person name="Haridas S."/>
            <person name="Kuo A."/>
            <person name="Salamov A."/>
            <person name="Ahrendt S.R."/>
            <person name="Lipzen A."/>
            <person name="Sullivan W."/>
            <person name="Andreopoulos W.B."/>
            <person name="Clum A."/>
            <person name="Lindquist E."/>
            <person name="Daum C."/>
            <person name="Ramamoorthy G.K."/>
            <person name="Gryganskyi A."/>
            <person name="Culley D."/>
            <person name="Magnuson J.K."/>
            <person name="James T.Y."/>
            <person name="O'Malley M.A."/>
            <person name="Stajich J.E."/>
            <person name="Spatafora J.W."/>
            <person name="Visel A."/>
            <person name="Grigoriev I.V."/>
        </authorList>
    </citation>
    <scope>NUCLEOTIDE SEQUENCE [LARGE SCALE GENOMIC DNA]</scope>
    <source>
        <strain evidence="2 3">CBS 115471</strain>
    </source>
</reference>
<dbReference type="AlphaFoldDB" id="A0A1Y1YVQ7"/>
<evidence type="ECO:0000313" key="2">
    <source>
        <dbReference type="EMBL" id="ORY02128.1"/>
    </source>
</evidence>
<accession>A0A1Y1YVQ7</accession>
<feature type="region of interest" description="Disordered" evidence="1">
    <location>
        <begin position="1"/>
        <end position="20"/>
    </location>
</feature>
<organism evidence="2 3">
    <name type="scientific">Clohesyomyces aquaticus</name>
    <dbReference type="NCBI Taxonomy" id="1231657"/>
    <lineage>
        <taxon>Eukaryota</taxon>
        <taxon>Fungi</taxon>
        <taxon>Dikarya</taxon>
        <taxon>Ascomycota</taxon>
        <taxon>Pezizomycotina</taxon>
        <taxon>Dothideomycetes</taxon>
        <taxon>Pleosporomycetidae</taxon>
        <taxon>Pleosporales</taxon>
        <taxon>Lindgomycetaceae</taxon>
        <taxon>Clohesyomyces</taxon>
    </lineage>
</organism>
<protein>
    <submittedName>
        <fullName evidence="2">Uncharacterized protein</fullName>
    </submittedName>
</protein>
<evidence type="ECO:0000313" key="3">
    <source>
        <dbReference type="Proteomes" id="UP000193144"/>
    </source>
</evidence>
<feature type="compositionally biased region" description="Basic and acidic residues" evidence="1">
    <location>
        <begin position="42"/>
        <end position="58"/>
    </location>
</feature>
<comment type="caution">
    <text evidence="2">The sequence shown here is derived from an EMBL/GenBank/DDBJ whole genome shotgun (WGS) entry which is preliminary data.</text>
</comment>